<keyword evidence="3" id="KW-1185">Reference proteome</keyword>
<dbReference type="EMBL" id="BAABHJ010000040">
    <property type="protein sequence ID" value="GAA4617740.1"/>
    <property type="molecule type" value="Genomic_DNA"/>
</dbReference>
<feature type="compositionally biased region" description="Basic residues" evidence="1">
    <location>
        <begin position="418"/>
        <end position="427"/>
    </location>
</feature>
<feature type="compositionally biased region" description="Low complexity" evidence="1">
    <location>
        <begin position="405"/>
        <end position="417"/>
    </location>
</feature>
<proteinExistence type="predicted"/>
<accession>A0ABP8TZW2</accession>
<comment type="caution">
    <text evidence="2">The sequence shown here is derived from an EMBL/GenBank/DDBJ whole genome shotgun (WGS) entry which is preliminary data.</text>
</comment>
<reference evidence="3" key="1">
    <citation type="journal article" date="2019" name="Int. J. Syst. Evol. Microbiol.">
        <title>The Global Catalogue of Microorganisms (GCM) 10K type strain sequencing project: providing services to taxonomists for standard genome sequencing and annotation.</title>
        <authorList>
            <consortium name="The Broad Institute Genomics Platform"/>
            <consortium name="The Broad Institute Genome Sequencing Center for Infectious Disease"/>
            <person name="Wu L."/>
            <person name="Ma J."/>
        </authorList>
    </citation>
    <scope>NUCLEOTIDE SEQUENCE [LARGE SCALE GENOMIC DNA]</scope>
    <source>
        <strain evidence="3">JCM 17938</strain>
    </source>
</reference>
<gene>
    <name evidence="2" type="ORF">GCM10023195_79350</name>
</gene>
<name>A0ABP8TZW2_9ACTN</name>
<dbReference type="Proteomes" id="UP001500212">
    <property type="component" value="Unassembled WGS sequence"/>
</dbReference>
<feature type="compositionally biased region" description="Low complexity" evidence="1">
    <location>
        <begin position="194"/>
        <end position="216"/>
    </location>
</feature>
<protein>
    <recommendedName>
        <fullName evidence="4">Bacterial Ig domain-containing protein</fullName>
    </recommendedName>
</protein>
<feature type="compositionally biased region" description="Polar residues" evidence="1">
    <location>
        <begin position="217"/>
        <end position="238"/>
    </location>
</feature>
<evidence type="ECO:0000256" key="1">
    <source>
        <dbReference type="SAM" id="MobiDB-lite"/>
    </source>
</evidence>
<evidence type="ECO:0000313" key="2">
    <source>
        <dbReference type="EMBL" id="GAA4617740.1"/>
    </source>
</evidence>
<feature type="compositionally biased region" description="Low complexity" evidence="1">
    <location>
        <begin position="239"/>
        <end position="255"/>
    </location>
</feature>
<evidence type="ECO:0000313" key="3">
    <source>
        <dbReference type="Proteomes" id="UP001500212"/>
    </source>
</evidence>
<feature type="region of interest" description="Disordered" evidence="1">
    <location>
        <begin position="322"/>
        <end position="427"/>
    </location>
</feature>
<evidence type="ECO:0008006" key="4">
    <source>
        <dbReference type="Google" id="ProtNLM"/>
    </source>
</evidence>
<sequence>MTLLELVSDKLLRTITPTSLEKPYSHSERPTRVHRGVVREQGLRVAAGVQQTGATEECRRRDGVLRKVGKVATVALMTPLATAAITLGISGSANAASPCSLLGSASITPPSGSVTTGSSVHVSATVKGLLSAHLQISGPGIDQQVGSRTGNGTIAGDVKVSEAGYFTLSVVGDITKCTYDTSGFSVKARSTEAKPTPTHSKTPSKSPTSSSDPTTPGSVPNLPTGTDSGSGTAGIPTQPSSNNNSPFSLPSLAPNGSGVGFQYPTPEPQIAEPAAKRIQADDASATTPIKWGQSVAAALVLLLLSAHFGMWSRRQRLAAEARAVQTGPAGKSTRGRGSAAGRRRRRPPITELATAGTTSSGVAETGTPTGTSESGAAETGAATESTATAEAAQASSDGPAAEKSAPTAAEQEATPARRGYRGRRRRS</sequence>
<feature type="region of interest" description="Disordered" evidence="1">
    <location>
        <begin position="187"/>
        <end position="267"/>
    </location>
</feature>
<organism evidence="2 3">
    <name type="scientific">Actinoallomurus liliacearum</name>
    <dbReference type="NCBI Taxonomy" id="1080073"/>
    <lineage>
        <taxon>Bacteria</taxon>
        <taxon>Bacillati</taxon>
        <taxon>Actinomycetota</taxon>
        <taxon>Actinomycetes</taxon>
        <taxon>Streptosporangiales</taxon>
        <taxon>Thermomonosporaceae</taxon>
        <taxon>Actinoallomurus</taxon>
    </lineage>
</organism>
<feature type="compositionally biased region" description="Low complexity" evidence="1">
    <location>
        <begin position="363"/>
        <end position="396"/>
    </location>
</feature>